<dbReference type="Proteomes" id="UP000483035">
    <property type="component" value="Unassembled WGS sequence"/>
</dbReference>
<protein>
    <submittedName>
        <fullName evidence="2">Uncharacterized protein</fullName>
    </submittedName>
</protein>
<evidence type="ECO:0000313" key="3">
    <source>
        <dbReference type="Proteomes" id="UP000483035"/>
    </source>
</evidence>
<keyword evidence="1" id="KW-0472">Membrane</keyword>
<accession>A0A6L9UDT8</accession>
<dbReference type="EMBL" id="WUEY01000011">
    <property type="protein sequence ID" value="NEI72357.1"/>
    <property type="molecule type" value="Genomic_DNA"/>
</dbReference>
<comment type="caution">
    <text evidence="2">The sequence shown here is derived from an EMBL/GenBank/DDBJ whole genome shotgun (WGS) entry which is preliminary data.</text>
</comment>
<evidence type="ECO:0000313" key="2">
    <source>
        <dbReference type="EMBL" id="NEI72357.1"/>
    </source>
</evidence>
<organism evidence="2 3">
    <name type="scientific">Rhizobium lusitanum</name>
    <dbReference type="NCBI Taxonomy" id="293958"/>
    <lineage>
        <taxon>Bacteria</taxon>
        <taxon>Pseudomonadati</taxon>
        <taxon>Pseudomonadota</taxon>
        <taxon>Alphaproteobacteria</taxon>
        <taxon>Hyphomicrobiales</taxon>
        <taxon>Rhizobiaceae</taxon>
        <taxon>Rhizobium/Agrobacterium group</taxon>
        <taxon>Rhizobium</taxon>
    </lineage>
</organism>
<name>A0A6L9UDT8_9HYPH</name>
<reference evidence="2 3" key="1">
    <citation type="submission" date="2019-12" db="EMBL/GenBank/DDBJ databases">
        <title>Rhizobium genotypes associated with high levels of biological nitrogen fixation by grain legumes in a temperate-maritime cropping system.</title>
        <authorList>
            <person name="Maluk M."/>
            <person name="Francesc Ferrando Molina F."/>
            <person name="Lopez Del Egido L."/>
            <person name="Lafos M."/>
            <person name="Langarica-Fuentes A."/>
            <person name="Gebre Yohannes G."/>
            <person name="Young M.W."/>
            <person name="Martin P."/>
            <person name="Gantlett R."/>
            <person name="Kenicer G."/>
            <person name="Hawes C."/>
            <person name="Begg G.S."/>
            <person name="Quilliam R.S."/>
            <person name="Squire G.R."/>
            <person name="Poole P.S."/>
            <person name="Young P.W."/>
            <person name="Iannetta P.M."/>
            <person name="James E.K."/>
        </authorList>
    </citation>
    <scope>NUCLEOTIDE SEQUENCE [LARGE SCALE GENOMIC DNA]</scope>
    <source>
        <strain evidence="2 3">JHI1118</strain>
    </source>
</reference>
<feature type="transmembrane region" description="Helical" evidence="1">
    <location>
        <begin position="35"/>
        <end position="55"/>
    </location>
</feature>
<dbReference type="RefSeq" id="WP_163989583.1">
    <property type="nucleotide sequence ID" value="NZ_WUEY01000011.1"/>
</dbReference>
<dbReference type="AlphaFoldDB" id="A0A6L9UDT8"/>
<evidence type="ECO:0000256" key="1">
    <source>
        <dbReference type="SAM" id="Phobius"/>
    </source>
</evidence>
<proteinExistence type="predicted"/>
<feature type="transmembrane region" description="Helical" evidence="1">
    <location>
        <begin position="5"/>
        <end position="23"/>
    </location>
</feature>
<gene>
    <name evidence="2" type="ORF">GR212_22480</name>
</gene>
<keyword evidence="1" id="KW-1133">Transmembrane helix</keyword>
<sequence>MWFPIVVRIPFAIAGIISGWFFAEGSLRYNVVQLAISLLMLAASIACVIYAPGFLRRLGVRKDKS</sequence>
<keyword evidence="1" id="KW-0812">Transmembrane</keyword>